<dbReference type="GO" id="GO:0006355">
    <property type="term" value="P:regulation of DNA-templated transcription"/>
    <property type="evidence" value="ECO:0007669"/>
    <property type="project" value="InterPro"/>
</dbReference>
<evidence type="ECO:0000256" key="3">
    <source>
        <dbReference type="ARBA" id="ARBA00023163"/>
    </source>
</evidence>
<dbReference type="Gene3D" id="2.60.120.10">
    <property type="entry name" value="Jelly Rolls"/>
    <property type="match status" value="1"/>
</dbReference>
<dbReference type="EMBL" id="DXEM01000027">
    <property type="protein sequence ID" value="HIX68022.1"/>
    <property type="molecule type" value="Genomic_DNA"/>
</dbReference>
<dbReference type="SUPFAM" id="SSF51206">
    <property type="entry name" value="cAMP-binding domain-like"/>
    <property type="match status" value="1"/>
</dbReference>
<sequence>MELKEYFPIWDDLTAKQQKTLSDHITYRTAKKCTSVHNSTTDCTGLLLIKKGQLRAYILSDEGKEITLYRLLDRDICLFSASCIMQSIQFDIMIDAEKDTDFLLIPADLYKKIMNESAPLANYTNEIMAARFSDVMWLIEQIMWKSFDQRLAQFLLEESSLNESLILNITHETIGKHLGSPREVVTRMLRYFQNEGMIKLSRGKIEITDKQKLLEVGDHS</sequence>
<dbReference type="InterPro" id="IPR036388">
    <property type="entry name" value="WH-like_DNA-bd_sf"/>
</dbReference>
<protein>
    <submittedName>
        <fullName evidence="5">Crp/Fnr family transcriptional regulator</fullName>
    </submittedName>
</protein>
<dbReference type="InterPro" id="IPR014710">
    <property type="entry name" value="RmlC-like_jellyroll"/>
</dbReference>
<dbReference type="Pfam" id="PF13545">
    <property type="entry name" value="HTH_Crp_2"/>
    <property type="match status" value="1"/>
</dbReference>
<dbReference type="SUPFAM" id="SSF46785">
    <property type="entry name" value="Winged helix' DNA-binding domain"/>
    <property type="match status" value="1"/>
</dbReference>
<feature type="domain" description="HTH crp-type" evidence="4">
    <location>
        <begin position="145"/>
        <end position="211"/>
    </location>
</feature>
<dbReference type="GO" id="GO:0003677">
    <property type="term" value="F:DNA binding"/>
    <property type="evidence" value="ECO:0007669"/>
    <property type="project" value="UniProtKB-KW"/>
</dbReference>
<proteinExistence type="predicted"/>
<keyword evidence="3" id="KW-0804">Transcription</keyword>
<name>A0A9D2BA79_9FIRM</name>
<reference evidence="5" key="1">
    <citation type="journal article" date="2021" name="PeerJ">
        <title>Extensive microbial diversity within the chicken gut microbiome revealed by metagenomics and culture.</title>
        <authorList>
            <person name="Gilroy R."/>
            <person name="Ravi A."/>
            <person name="Getino M."/>
            <person name="Pursley I."/>
            <person name="Horton D.L."/>
            <person name="Alikhan N.F."/>
            <person name="Baker D."/>
            <person name="Gharbi K."/>
            <person name="Hall N."/>
            <person name="Watson M."/>
            <person name="Adriaenssens E.M."/>
            <person name="Foster-Nyarko E."/>
            <person name="Jarju S."/>
            <person name="Secka A."/>
            <person name="Antonio M."/>
            <person name="Oren A."/>
            <person name="Chaudhuri R.R."/>
            <person name="La Ragione R."/>
            <person name="Hildebrand F."/>
            <person name="Pallen M.J."/>
        </authorList>
    </citation>
    <scope>NUCLEOTIDE SEQUENCE</scope>
    <source>
        <strain evidence="5">CHK191-13928</strain>
    </source>
</reference>
<dbReference type="InterPro" id="IPR018490">
    <property type="entry name" value="cNMP-bd_dom_sf"/>
</dbReference>
<reference evidence="5" key="2">
    <citation type="submission" date="2021-04" db="EMBL/GenBank/DDBJ databases">
        <authorList>
            <person name="Gilroy R."/>
        </authorList>
    </citation>
    <scope>NUCLEOTIDE SEQUENCE</scope>
    <source>
        <strain evidence="5">CHK191-13928</strain>
    </source>
</reference>
<dbReference type="PRINTS" id="PR00034">
    <property type="entry name" value="HTHCRP"/>
</dbReference>
<dbReference type="AlphaFoldDB" id="A0A9D2BA79"/>
<dbReference type="SMART" id="SM00419">
    <property type="entry name" value="HTH_CRP"/>
    <property type="match status" value="1"/>
</dbReference>
<dbReference type="InterPro" id="IPR036390">
    <property type="entry name" value="WH_DNA-bd_sf"/>
</dbReference>
<dbReference type="PROSITE" id="PS51063">
    <property type="entry name" value="HTH_CRP_2"/>
    <property type="match status" value="1"/>
</dbReference>
<evidence type="ECO:0000256" key="1">
    <source>
        <dbReference type="ARBA" id="ARBA00023015"/>
    </source>
</evidence>
<evidence type="ECO:0000256" key="2">
    <source>
        <dbReference type="ARBA" id="ARBA00023125"/>
    </source>
</evidence>
<dbReference type="Proteomes" id="UP000886721">
    <property type="component" value="Unassembled WGS sequence"/>
</dbReference>
<keyword evidence="1" id="KW-0805">Transcription regulation</keyword>
<comment type="caution">
    <text evidence="5">The sequence shown here is derived from an EMBL/GenBank/DDBJ whole genome shotgun (WGS) entry which is preliminary data.</text>
</comment>
<evidence type="ECO:0000259" key="4">
    <source>
        <dbReference type="PROSITE" id="PS51063"/>
    </source>
</evidence>
<keyword evidence="2" id="KW-0238">DNA-binding</keyword>
<evidence type="ECO:0000313" key="6">
    <source>
        <dbReference type="Proteomes" id="UP000886721"/>
    </source>
</evidence>
<evidence type="ECO:0000313" key="5">
    <source>
        <dbReference type="EMBL" id="HIX68022.1"/>
    </source>
</evidence>
<dbReference type="InterPro" id="IPR012318">
    <property type="entry name" value="HTH_CRP"/>
</dbReference>
<gene>
    <name evidence="5" type="ORF">H9735_07910</name>
</gene>
<accession>A0A9D2BA79</accession>
<organism evidence="5 6">
    <name type="scientific">Candidatus Anaerostipes excrementavium</name>
    <dbReference type="NCBI Taxonomy" id="2838463"/>
    <lineage>
        <taxon>Bacteria</taxon>
        <taxon>Bacillati</taxon>
        <taxon>Bacillota</taxon>
        <taxon>Clostridia</taxon>
        <taxon>Lachnospirales</taxon>
        <taxon>Lachnospiraceae</taxon>
        <taxon>Anaerostipes</taxon>
    </lineage>
</organism>
<dbReference type="Gene3D" id="1.10.10.10">
    <property type="entry name" value="Winged helix-like DNA-binding domain superfamily/Winged helix DNA-binding domain"/>
    <property type="match status" value="1"/>
</dbReference>